<dbReference type="PROSITE" id="PS51721">
    <property type="entry name" value="G_CP"/>
    <property type="match status" value="1"/>
</dbReference>
<feature type="binding site" evidence="10">
    <location>
        <begin position="199"/>
        <end position="207"/>
    </location>
    <ligand>
        <name>GTP</name>
        <dbReference type="ChEBI" id="CHEBI:37565"/>
    </ligand>
</feature>
<evidence type="ECO:0000259" key="13">
    <source>
        <dbReference type="PROSITE" id="PS51721"/>
    </source>
</evidence>
<dbReference type="EC" id="3.6.1.-" evidence="10"/>
<dbReference type="SUPFAM" id="SSF52540">
    <property type="entry name" value="P-loop containing nucleoside triphosphate hydrolases"/>
    <property type="match status" value="1"/>
</dbReference>
<dbReference type="PANTHER" id="PTHR32120:SF10">
    <property type="entry name" value="SMALL RIBOSOMAL SUBUNIT BIOGENESIS GTPASE RSGA"/>
    <property type="match status" value="1"/>
</dbReference>
<dbReference type="HAMAP" id="MF_01820">
    <property type="entry name" value="GTPase_RsgA"/>
    <property type="match status" value="1"/>
</dbReference>
<evidence type="ECO:0000256" key="8">
    <source>
        <dbReference type="ARBA" id="ARBA00022884"/>
    </source>
</evidence>
<evidence type="ECO:0000256" key="9">
    <source>
        <dbReference type="ARBA" id="ARBA00023134"/>
    </source>
</evidence>
<evidence type="ECO:0000256" key="4">
    <source>
        <dbReference type="ARBA" id="ARBA00022730"/>
    </source>
</evidence>
<feature type="binding site" evidence="10">
    <location>
        <position position="293"/>
    </location>
    <ligand>
        <name>Zn(2+)</name>
        <dbReference type="ChEBI" id="CHEBI:29105"/>
    </ligand>
</feature>
<organism evidence="14 15">
    <name type="scientific">Rhodanobacter soli</name>
    <dbReference type="NCBI Taxonomy" id="590609"/>
    <lineage>
        <taxon>Bacteria</taxon>
        <taxon>Pseudomonadati</taxon>
        <taxon>Pseudomonadota</taxon>
        <taxon>Gammaproteobacteria</taxon>
        <taxon>Lysobacterales</taxon>
        <taxon>Rhodanobacteraceae</taxon>
        <taxon>Rhodanobacter</taxon>
    </lineage>
</organism>
<comment type="subunit">
    <text evidence="10">Monomer. Associates with 30S ribosomal subunit, binds 16S rRNA.</text>
</comment>
<dbReference type="EMBL" id="JBEPSD010000001">
    <property type="protein sequence ID" value="MET4567765.1"/>
    <property type="molecule type" value="Genomic_DNA"/>
</dbReference>
<accession>A0ABV2PRX3</accession>
<feature type="compositionally biased region" description="Basic and acidic residues" evidence="11">
    <location>
        <begin position="325"/>
        <end position="336"/>
    </location>
</feature>
<proteinExistence type="inferred from homology"/>
<feature type="binding site" evidence="10">
    <location>
        <position position="280"/>
    </location>
    <ligand>
        <name>Zn(2+)</name>
        <dbReference type="ChEBI" id="CHEBI:29105"/>
    </ligand>
</feature>
<feature type="binding site" evidence="10">
    <location>
        <begin position="147"/>
        <end position="150"/>
    </location>
    <ligand>
        <name>GTP</name>
        <dbReference type="ChEBI" id="CHEBI:37565"/>
    </ligand>
</feature>
<dbReference type="GO" id="GO:0042131">
    <property type="term" value="F:thiamine phosphate phosphatase activity"/>
    <property type="evidence" value="ECO:0007669"/>
    <property type="project" value="UniProtKB-EC"/>
</dbReference>
<keyword evidence="4 10" id="KW-0699">rRNA-binding</keyword>
<evidence type="ECO:0000256" key="6">
    <source>
        <dbReference type="ARBA" id="ARBA00022801"/>
    </source>
</evidence>
<evidence type="ECO:0000259" key="12">
    <source>
        <dbReference type="PROSITE" id="PS50936"/>
    </source>
</evidence>
<keyword evidence="15" id="KW-1185">Reference proteome</keyword>
<evidence type="ECO:0000256" key="1">
    <source>
        <dbReference type="ARBA" id="ARBA00022490"/>
    </source>
</evidence>
<reference evidence="14 15" key="1">
    <citation type="submission" date="2024-06" db="EMBL/GenBank/DDBJ databases">
        <title>Sorghum-associated microbial communities from plants grown in Nebraska, USA.</title>
        <authorList>
            <person name="Schachtman D."/>
        </authorList>
    </citation>
    <scope>NUCLEOTIDE SEQUENCE [LARGE SCALE GENOMIC DNA]</scope>
    <source>
        <strain evidence="14 15">1757</strain>
    </source>
</reference>
<dbReference type="Pfam" id="PF03193">
    <property type="entry name" value="RsgA_GTPase"/>
    <property type="match status" value="1"/>
</dbReference>
<dbReference type="CDD" id="cd01854">
    <property type="entry name" value="YjeQ_EngC"/>
    <property type="match status" value="1"/>
</dbReference>
<dbReference type="InterPro" id="IPR004881">
    <property type="entry name" value="Ribosome_biogen_GTPase_RsgA"/>
</dbReference>
<evidence type="ECO:0000256" key="7">
    <source>
        <dbReference type="ARBA" id="ARBA00022833"/>
    </source>
</evidence>
<gene>
    <name evidence="10" type="primary">rsgA</name>
    <name evidence="14" type="ORF">ABIE04_000092</name>
</gene>
<keyword evidence="8 10" id="KW-0694">RNA-binding</keyword>
<evidence type="ECO:0000256" key="5">
    <source>
        <dbReference type="ARBA" id="ARBA00022741"/>
    </source>
</evidence>
<keyword evidence="1 10" id="KW-0963">Cytoplasm</keyword>
<comment type="function">
    <text evidence="10">One of several proteins that assist in the late maturation steps of the functional core of the 30S ribosomal subunit. Helps release RbfA from mature subunits. May play a role in the assembly of ribosomal proteins into the subunit. Circularly permuted GTPase that catalyzes slow GTP hydrolysis, GTPase activity is stimulated by the 30S ribosomal subunit.</text>
</comment>
<feature type="region of interest" description="Disordered" evidence="11">
    <location>
        <begin position="318"/>
        <end position="355"/>
    </location>
</feature>
<keyword evidence="2 10" id="KW-0690">Ribosome biogenesis</keyword>
<sequence length="355" mass="38272">MPIQNFTLHQLGWQPGYAQHLTLQDFEAGYPARVVAVHRNGLAVLSARGAATVILPHGLAAAVEPAVTVGDWLLIETDAPRVLRVIERRSLVARIAAGSDHRTQSIAANLDTLFVVTSCNDDFNLSRLERYLAIAFEAGVEPVIVLTKADQCADVESCLDAARSIAPAVAVVAIDATSAASIAPLAAWLAAGQTVAFVGSSGVGKSTLANTLLGNAAQATSGTREDDARGRHTTTAREMFVLPCGAWVIDTPGMRELQVGAIEAGMSAAFDDIETLAAQCRFHDCRHQGDRDCAVEAAVAEGTLDDRRLANYRKLQRETANAARSTRERREHDRHYGLLNRNAQRLQREKKGRDY</sequence>
<evidence type="ECO:0000256" key="10">
    <source>
        <dbReference type="HAMAP-Rule" id="MF_01820"/>
    </source>
</evidence>
<feature type="domain" description="EngC GTPase" evidence="12">
    <location>
        <begin position="108"/>
        <end position="255"/>
    </location>
</feature>
<dbReference type="PANTHER" id="PTHR32120">
    <property type="entry name" value="SMALL RIBOSOMAL SUBUNIT BIOGENESIS GTPASE RSGA"/>
    <property type="match status" value="1"/>
</dbReference>
<dbReference type="InterPro" id="IPR030378">
    <property type="entry name" value="G_CP_dom"/>
</dbReference>
<evidence type="ECO:0000313" key="14">
    <source>
        <dbReference type="EMBL" id="MET4567765.1"/>
    </source>
</evidence>
<dbReference type="Gene3D" id="3.40.50.300">
    <property type="entry name" value="P-loop containing nucleotide triphosphate hydrolases"/>
    <property type="match status" value="1"/>
</dbReference>
<comment type="cofactor">
    <cofactor evidence="10">
        <name>Zn(2+)</name>
        <dbReference type="ChEBI" id="CHEBI:29105"/>
    </cofactor>
    <text evidence="10">Binds 1 zinc ion per subunit.</text>
</comment>
<keyword evidence="3 10" id="KW-0479">Metal-binding</keyword>
<dbReference type="Proteomes" id="UP001549251">
    <property type="component" value="Unassembled WGS sequence"/>
</dbReference>
<dbReference type="InterPro" id="IPR010914">
    <property type="entry name" value="RsgA_GTPase_dom"/>
</dbReference>
<keyword evidence="5 10" id="KW-0547">Nucleotide-binding</keyword>
<keyword evidence="9 10" id="KW-0342">GTP-binding</keyword>
<feature type="compositionally biased region" description="Basic and acidic residues" evidence="11">
    <location>
        <begin position="346"/>
        <end position="355"/>
    </location>
</feature>
<comment type="similarity">
    <text evidence="10">Belongs to the TRAFAC class YlqF/YawG GTPase family. RsgA subfamily.</text>
</comment>
<feature type="binding site" evidence="10">
    <location>
        <position position="285"/>
    </location>
    <ligand>
        <name>Zn(2+)</name>
        <dbReference type="ChEBI" id="CHEBI:29105"/>
    </ligand>
</feature>
<feature type="binding site" evidence="10">
    <location>
        <position position="287"/>
    </location>
    <ligand>
        <name>Zn(2+)</name>
        <dbReference type="ChEBI" id="CHEBI:29105"/>
    </ligand>
</feature>
<evidence type="ECO:0000256" key="2">
    <source>
        <dbReference type="ARBA" id="ARBA00022517"/>
    </source>
</evidence>
<dbReference type="PROSITE" id="PS50936">
    <property type="entry name" value="ENGC_GTPASE"/>
    <property type="match status" value="1"/>
</dbReference>
<keyword evidence="6 10" id="KW-0378">Hydrolase</keyword>
<evidence type="ECO:0000256" key="11">
    <source>
        <dbReference type="SAM" id="MobiDB-lite"/>
    </source>
</evidence>
<dbReference type="InterPro" id="IPR027417">
    <property type="entry name" value="P-loop_NTPase"/>
</dbReference>
<comment type="caution">
    <text evidence="14">The sequence shown here is derived from an EMBL/GenBank/DDBJ whole genome shotgun (WGS) entry which is preliminary data.</text>
</comment>
<dbReference type="NCBIfam" id="TIGR00157">
    <property type="entry name" value="ribosome small subunit-dependent GTPase A"/>
    <property type="match status" value="1"/>
</dbReference>
<evidence type="ECO:0000256" key="3">
    <source>
        <dbReference type="ARBA" id="ARBA00022723"/>
    </source>
</evidence>
<feature type="domain" description="CP-type G" evidence="13">
    <location>
        <begin position="101"/>
        <end position="257"/>
    </location>
</feature>
<name>A0ABV2PRX3_9GAMM</name>
<evidence type="ECO:0000313" key="15">
    <source>
        <dbReference type="Proteomes" id="UP001549251"/>
    </source>
</evidence>
<dbReference type="Gene3D" id="1.10.40.50">
    <property type="entry name" value="Probable gtpase engc, domain 3"/>
    <property type="match status" value="1"/>
</dbReference>
<comment type="subcellular location">
    <subcellularLocation>
        <location evidence="10">Cytoplasm</location>
    </subcellularLocation>
</comment>
<protein>
    <recommendedName>
        <fullName evidence="10">Small ribosomal subunit biogenesis GTPase RsgA</fullName>
        <ecNumber evidence="10">3.6.1.-</ecNumber>
    </recommendedName>
</protein>
<keyword evidence="7 10" id="KW-0862">Zinc</keyword>
<dbReference type="RefSeq" id="WP_354546639.1">
    <property type="nucleotide sequence ID" value="NZ_JBEPSD010000001.1"/>
</dbReference>